<keyword evidence="2" id="KW-1185">Reference proteome</keyword>
<comment type="caution">
    <text evidence="1">The sequence shown here is derived from an EMBL/GenBank/DDBJ whole genome shotgun (WGS) entry which is preliminary data.</text>
</comment>
<dbReference type="PATRIC" id="fig|1675527.3.peg.3217"/>
<protein>
    <submittedName>
        <fullName evidence="1">Uncharacterized protein</fullName>
    </submittedName>
</protein>
<accession>A0A0J9E5S1</accession>
<organism evidence="1 2">
    <name type="scientific">Candidatus Rhodobacter oscarellae</name>
    <dbReference type="NCBI Taxonomy" id="1675527"/>
    <lineage>
        <taxon>Bacteria</taxon>
        <taxon>Pseudomonadati</taxon>
        <taxon>Pseudomonadota</taxon>
        <taxon>Alphaproteobacteria</taxon>
        <taxon>Rhodobacterales</taxon>
        <taxon>Rhodobacter group</taxon>
        <taxon>Rhodobacter</taxon>
    </lineage>
</organism>
<proteinExistence type="predicted"/>
<dbReference type="AlphaFoldDB" id="A0A0J9E5S1"/>
<dbReference type="Proteomes" id="UP000037178">
    <property type="component" value="Unassembled WGS sequence"/>
</dbReference>
<gene>
    <name evidence="1" type="ORF">AIOL_003076</name>
</gene>
<evidence type="ECO:0000313" key="1">
    <source>
        <dbReference type="EMBL" id="KMW58105.1"/>
    </source>
</evidence>
<name>A0A0J9E5S1_9RHOB</name>
<dbReference type="EMBL" id="LFTY01000002">
    <property type="protein sequence ID" value="KMW58105.1"/>
    <property type="molecule type" value="Genomic_DNA"/>
</dbReference>
<evidence type="ECO:0000313" key="2">
    <source>
        <dbReference type="Proteomes" id="UP000037178"/>
    </source>
</evidence>
<dbReference type="STRING" id="1675527.AIOL_003076"/>
<reference evidence="1 2" key="1">
    <citation type="submission" date="2015-06" db="EMBL/GenBank/DDBJ databases">
        <title>Draft genome sequence of an Alphaproteobacteria species associated to the Mediterranean sponge Oscarella lobularis.</title>
        <authorList>
            <person name="Jourda C."/>
            <person name="Santini S."/>
            <person name="Claverie J.-M."/>
        </authorList>
    </citation>
    <scope>NUCLEOTIDE SEQUENCE [LARGE SCALE GENOMIC DNA]</scope>
    <source>
        <strain evidence="1">IGS</strain>
    </source>
</reference>
<sequence>MKGALASTADRKKLNQVLKRNAAEPTGVVGVCFQLDVSS</sequence>